<dbReference type="GO" id="GO:0005506">
    <property type="term" value="F:iron ion binding"/>
    <property type="evidence" value="ECO:0007669"/>
    <property type="project" value="InterPro"/>
</dbReference>
<dbReference type="EMBL" id="LDTF01000013">
    <property type="protein sequence ID" value="KTW00430.1"/>
    <property type="molecule type" value="Genomic_DNA"/>
</dbReference>
<gene>
    <name evidence="2" type="ORF">NS355_04445</name>
</gene>
<dbReference type="InterPro" id="IPR016208">
    <property type="entry name" value="Ald_Oxase/xanthine_DH-like"/>
</dbReference>
<accession>A0A147IXJ1</accession>
<dbReference type="Pfam" id="PF02738">
    <property type="entry name" value="MoCoBD_1"/>
    <property type="match status" value="1"/>
</dbReference>
<protein>
    <submittedName>
        <fullName evidence="2">Xanthine dehydrogenase</fullName>
    </submittedName>
</protein>
<dbReference type="AlphaFoldDB" id="A0A147IXJ1"/>
<dbReference type="GO" id="GO:0016491">
    <property type="term" value="F:oxidoreductase activity"/>
    <property type="evidence" value="ECO:0007669"/>
    <property type="project" value="InterPro"/>
</dbReference>
<dbReference type="Proteomes" id="UP000073923">
    <property type="component" value="Unassembled WGS sequence"/>
</dbReference>
<name>A0A147IXJ1_9SPHN</name>
<dbReference type="OrthoDB" id="8428274at2"/>
<evidence type="ECO:0000313" key="3">
    <source>
        <dbReference type="Proteomes" id="UP000073923"/>
    </source>
</evidence>
<evidence type="ECO:0000259" key="1">
    <source>
        <dbReference type="SMART" id="SM01008"/>
    </source>
</evidence>
<dbReference type="RefSeq" id="WP_058744579.1">
    <property type="nucleotide sequence ID" value="NZ_LDTF01000013.1"/>
</dbReference>
<dbReference type="Gene3D" id="3.90.1170.50">
    <property type="entry name" value="Aldehyde oxidase/xanthine dehydrogenase, a/b hammerhead"/>
    <property type="match status" value="1"/>
</dbReference>
<dbReference type="InterPro" id="IPR000674">
    <property type="entry name" value="Ald_Oxase/Xan_DH_a/b"/>
</dbReference>
<dbReference type="Pfam" id="PF01315">
    <property type="entry name" value="Ald_Xan_dh_C"/>
    <property type="match status" value="1"/>
</dbReference>
<dbReference type="PANTHER" id="PTHR11908">
    <property type="entry name" value="XANTHINE DEHYDROGENASE"/>
    <property type="match status" value="1"/>
</dbReference>
<dbReference type="InterPro" id="IPR037165">
    <property type="entry name" value="AldOxase/xan_DH_Mopterin-bd_sf"/>
</dbReference>
<dbReference type="InterPro" id="IPR046867">
    <property type="entry name" value="AldOxase/xan_DH_MoCoBD2"/>
</dbReference>
<reference evidence="2 3" key="1">
    <citation type="journal article" date="2016" name="Front. Microbiol.">
        <title>Genomic Resource of Rice Seed Associated Bacteria.</title>
        <authorList>
            <person name="Midha S."/>
            <person name="Bansal K."/>
            <person name="Sharma S."/>
            <person name="Kumar N."/>
            <person name="Patil P.P."/>
            <person name="Chaudhry V."/>
            <person name="Patil P.B."/>
        </authorList>
    </citation>
    <scope>NUCLEOTIDE SEQUENCE [LARGE SCALE GENOMIC DNA]</scope>
    <source>
        <strain evidence="2 3">NS355</strain>
    </source>
</reference>
<dbReference type="PANTHER" id="PTHR11908:SF123">
    <property type="entry name" value="ALDEHYDE OXIDOREDUCTASE MOLYBDENUM-BINDING SUBUNIT PAOC"/>
    <property type="match status" value="1"/>
</dbReference>
<dbReference type="InterPro" id="IPR008274">
    <property type="entry name" value="AldOxase/xan_DH_MoCoBD1"/>
</dbReference>
<feature type="domain" description="Aldehyde oxidase/xanthine dehydrogenase a/b hammerhead" evidence="1">
    <location>
        <begin position="45"/>
        <end position="151"/>
    </location>
</feature>
<dbReference type="SUPFAM" id="SSF56003">
    <property type="entry name" value="Molybdenum cofactor-binding domain"/>
    <property type="match status" value="1"/>
</dbReference>
<dbReference type="Gene3D" id="3.30.365.10">
    <property type="entry name" value="Aldehyde oxidase/xanthine dehydrogenase, molybdopterin binding domain"/>
    <property type="match status" value="4"/>
</dbReference>
<organism evidence="2 3">
    <name type="scientific">Sphingomonas yabuuchiae</name>
    <dbReference type="NCBI Taxonomy" id="172044"/>
    <lineage>
        <taxon>Bacteria</taxon>
        <taxon>Pseudomonadati</taxon>
        <taxon>Pseudomonadota</taxon>
        <taxon>Alphaproteobacteria</taxon>
        <taxon>Sphingomonadales</taxon>
        <taxon>Sphingomonadaceae</taxon>
        <taxon>Sphingomonas</taxon>
    </lineage>
</organism>
<dbReference type="PATRIC" id="fig|172044.3.peg.491"/>
<dbReference type="SMART" id="SM01008">
    <property type="entry name" value="Ald_Xan_dh_C"/>
    <property type="match status" value="1"/>
</dbReference>
<sequence>MFGFGKDDTNALTMNQPHPDSLLDTGVQGVISKPLDRVDGPKKVTGTATYAAEYAIENIAHGVLVSATQGHAKIKSIDADAVKAIPGVIDVITDYDTFIRNSQQGGETSAPTQGVRTIDYFGEIIAIVVAESFEVARDAAKRLKVDYEPLDDAAFDYEANKDKAEPAPDGLIKGHYDQGDFDKAFENAPVKIDVTYTTPSQNSAAMEPHASIAVWDDGALTLYGAYQMPTSDAQQLAKALGVAQSKVRIISRYIGGGFGSKLGIAPESVAAAIAAKQLGRPVKAVMLRQQVFDATVRRSNTEQRMRLGAEAGGRIVALGHESITSNLPDEDFFEPVGIGTHFLYGGENRRINHDVVRLNWTLSGSMRAPGEAVGMVGMECAMDELAEAIGMDPIALRKVNDPQQDPELKVPYSSRNLTRSLEEGAKHFGWDQRQAPGQRREGDWLIGMGVAAACRSNQLQQSAAKVELHPDGSATVSSAMTDIGTGSYTIMAQIAAEILGLPIEKVTMSLGDTNDPPAAGSGGSWGAASAGSAVYLAAERVREKLAKAMGVKAEDLTLKDGMAIGDNRSVPLAELVGKDGLSAIGEIKPGQQEKQFNQASYGAHFAEVGVNVVTGEVRVRRMLGVFAAGRVLNAKTARSQCLGGMTFGIGTALTEELIHDPRTGKLVNHDLAEYHVPVNADVPQLEVHFLDERDIHANPIHAKGIGELGISGAAPAVVNAIYNATGVRVREMPVTLDKLLDHLPAL</sequence>
<comment type="caution">
    <text evidence="2">The sequence shown here is derived from an EMBL/GenBank/DDBJ whole genome shotgun (WGS) entry which is preliminary data.</text>
</comment>
<dbReference type="InterPro" id="IPR036856">
    <property type="entry name" value="Ald_Oxase/Xan_DH_a/b_sf"/>
</dbReference>
<dbReference type="SUPFAM" id="SSF54665">
    <property type="entry name" value="CO dehydrogenase molybdoprotein N-domain-like"/>
    <property type="match status" value="1"/>
</dbReference>
<dbReference type="Pfam" id="PF20256">
    <property type="entry name" value="MoCoBD_2"/>
    <property type="match status" value="1"/>
</dbReference>
<proteinExistence type="predicted"/>
<evidence type="ECO:0000313" key="2">
    <source>
        <dbReference type="EMBL" id="KTW00430.1"/>
    </source>
</evidence>